<feature type="domain" description="YCII-related" evidence="2">
    <location>
        <begin position="1"/>
        <end position="81"/>
    </location>
</feature>
<evidence type="ECO:0000313" key="4">
    <source>
        <dbReference type="Proteomes" id="UP001476583"/>
    </source>
</evidence>
<dbReference type="InterPro" id="IPR005545">
    <property type="entry name" value="YCII"/>
</dbReference>
<name>A0ABZ2RMH5_ECTME</name>
<proteinExistence type="inferred from homology"/>
<dbReference type="PANTHER" id="PTHR37828:SF1">
    <property type="entry name" value="YCII-RELATED DOMAIN-CONTAINING PROTEIN"/>
    <property type="match status" value="1"/>
</dbReference>
<keyword evidence="4" id="KW-1185">Reference proteome</keyword>
<dbReference type="Proteomes" id="UP001476583">
    <property type="component" value="Chromosome"/>
</dbReference>
<dbReference type="PANTHER" id="PTHR37828">
    <property type="entry name" value="GSR2449 PROTEIN"/>
    <property type="match status" value="1"/>
</dbReference>
<gene>
    <name evidence="3" type="ORF">WG219_02495</name>
</gene>
<protein>
    <submittedName>
        <fullName evidence="3">YciI family protein</fullName>
    </submittedName>
</protein>
<evidence type="ECO:0000256" key="1">
    <source>
        <dbReference type="ARBA" id="ARBA00007689"/>
    </source>
</evidence>
<dbReference type="InterPro" id="IPR011008">
    <property type="entry name" value="Dimeric_a/b-barrel"/>
</dbReference>
<dbReference type="Pfam" id="PF03795">
    <property type="entry name" value="YCII"/>
    <property type="match status" value="1"/>
</dbReference>
<sequence length="97" mass="10934">MYYVDLTYQKDISEVKDLIPAHTEWMDKQFAESDLFIASGPKKNRAEGGFFIVKSIPREELDKVLATDPLYPVSAVTVYDVEVLGTGSDEYKALLNV</sequence>
<reference evidence="3 4" key="1">
    <citation type="submission" date="2024-03" db="EMBL/GenBank/DDBJ databases">
        <title>Complete genome of BD2.</title>
        <authorList>
            <person name="Cao G."/>
        </authorList>
    </citation>
    <scope>NUCLEOTIDE SEQUENCE [LARGE SCALE GENOMIC DNA]</scope>
    <source>
        <strain evidence="3 4">BD2</strain>
    </source>
</reference>
<dbReference type="SUPFAM" id="SSF54909">
    <property type="entry name" value="Dimeric alpha+beta barrel"/>
    <property type="match status" value="1"/>
</dbReference>
<organism evidence="3 4">
    <name type="scientific">Ectopseudomonas mendocina</name>
    <name type="common">Pseudomonas mendocina</name>
    <dbReference type="NCBI Taxonomy" id="300"/>
    <lineage>
        <taxon>Bacteria</taxon>
        <taxon>Pseudomonadati</taxon>
        <taxon>Pseudomonadota</taxon>
        <taxon>Gammaproteobacteria</taxon>
        <taxon>Pseudomonadales</taxon>
        <taxon>Pseudomonadaceae</taxon>
        <taxon>Ectopseudomonas</taxon>
    </lineage>
</organism>
<accession>A0ABZ2RMH5</accession>
<dbReference type="EMBL" id="CP148074">
    <property type="protein sequence ID" value="WXL26379.1"/>
    <property type="molecule type" value="Genomic_DNA"/>
</dbReference>
<comment type="similarity">
    <text evidence="1">Belongs to the YciI family.</text>
</comment>
<evidence type="ECO:0000259" key="2">
    <source>
        <dbReference type="Pfam" id="PF03795"/>
    </source>
</evidence>
<evidence type="ECO:0000313" key="3">
    <source>
        <dbReference type="EMBL" id="WXL26379.1"/>
    </source>
</evidence>